<reference evidence="2 3" key="1">
    <citation type="submission" date="2020-02" db="EMBL/GenBank/DDBJ databases">
        <title>A chromosome-scale genome assembly of the black bullhead catfish (Ameiurus melas).</title>
        <authorList>
            <person name="Wen M."/>
            <person name="Zham M."/>
            <person name="Cabau C."/>
            <person name="Klopp C."/>
            <person name="Donnadieu C."/>
            <person name="Roques C."/>
            <person name="Bouchez O."/>
            <person name="Lampietro C."/>
            <person name="Jouanno E."/>
            <person name="Herpin A."/>
            <person name="Louis A."/>
            <person name="Berthelot C."/>
            <person name="Parey E."/>
            <person name="Roest-Crollius H."/>
            <person name="Braasch I."/>
            <person name="Postlethwait J."/>
            <person name="Robinson-Rechavi M."/>
            <person name="Echchiki A."/>
            <person name="Begum T."/>
            <person name="Montfort J."/>
            <person name="Schartl M."/>
            <person name="Bobe J."/>
            <person name="Guiguen Y."/>
        </authorList>
    </citation>
    <scope>NUCLEOTIDE SEQUENCE [LARGE SCALE GENOMIC DNA]</scope>
    <source>
        <strain evidence="2">M_S1</strain>
        <tissue evidence="2">Blood</tissue>
    </source>
</reference>
<name>A0A7J6A437_AMEME</name>
<evidence type="ECO:0000313" key="2">
    <source>
        <dbReference type="EMBL" id="KAF4076218.1"/>
    </source>
</evidence>
<dbReference type="AlphaFoldDB" id="A0A7J6A437"/>
<evidence type="ECO:0000256" key="1">
    <source>
        <dbReference type="SAM" id="MobiDB-lite"/>
    </source>
</evidence>
<protein>
    <submittedName>
        <fullName evidence="2">Uncharacterized protein</fullName>
    </submittedName>
</protein>
<keyword evidence="3" id="KW-1185">Reference proteome</keyword>
<dbReference type="Proteomes" id="UP000593565">
    <property type="component" value="Unassembled WGS sequence"/>
</dbReference>
<sequence>MTVKCSVESVKPVHVALVKLMKLCSRSSARVTPEHQVRRHAPHHLPPHPRSPHTRTRRLFITGQERARDARTLRTCSARAHRITDTRSRGHREVYYSLSA</sequence>
<proteinExistence type="predicted"/>
<organism evidence="2 3">
    <name type="scientific">Ameiurus melas</name>
    <name type="common">Black bullhead</name>
    <name type="synonym">Silurus melas</name>
    <dbReference type="NCBI Taxonomy" id="219545"/>
    <lineage>
        <taxon>Eukaryota</taxon>
        <taxon>Metazoa</taxon>
        <taxon>Chordata</taxon>
        <taxon>Craniata</taxon>
        <taxon>Vertebrata</taxon>
        <taxon>Euteleostomi</taxon>
        <taxon>Actinopterygii</taxon>
        <taxon>Neopterygii</taxon>
        <taxon>Teleostei</taxon>
        <taxon>Ostariophysi</taxon>
        <taxon>Siluriformes</taxon>
        <taxon>Ictaluridae</taxon>
        <taxon>Ameiurus</taxon>
    </lineage>
</organism>
<feature type="compositionally biased region" description="Basic residues" evidence="1">
    <location>
        <begin position="37"/>
        <end position="55"/>
    </location>
</feature>
<evidence type="ECO:0000313" key="3">
    <source>
        <dbReference type="Proteomes" id="UP000593565"/>
    </source>
</evidence>
<feature type="region of interest" description="Disordered" evidence="1">
    <location>
        <begin position="28"/>
        <end position="55"/>
    </location>
</feature>
<dbReference type="EMBL" id="JAAGNN010000020">
    <property type="protein sequence ID" value="KAF4076218.1"/>
    <property type="molecule type" value="Genomic_DNA"/>
</dbReference>
<accession>A0A7J6A437</accession>
<gene>
    <name evidence="2" type="ORF">AMELA_G00227570</name>
</gene>
<comment type="caution">
    <text evidence="2">The sequence shown here is derived from an EMBL/GenBank/DDBJ whole genome shotgun (WGS) entry which is preliminary data.</text>
</comment>